<dbReference type="SUPFAM" id="SSF51735">
    <property type="entry name" value="NAD(P)-binding Rossmann-fold domains"/>
    <property type="match status" value="1"/>
</dbReference>
<reference evidence="1" key="1">
    <citation type="submission" date="2020-05" db="EMBL/GenBank/DDBJ databases">
        <authorList>
            <person name="Chiriac C."/>
            <person name="Salcher M."/>
            <person name="Ghai R."/>
            <person name="Kavagutti S V."/>
        </authorList>
    </citation>
    <scope>NUCLEOTIDE SEQUENCE</scope>
</reference>
<evidence type="ECO:0000313" key="1">
    <source>
        <dbReference type="EMBL" id="CAB4597225.1"/>
    </source>
</evidence>
<proteinExistence type="predicted"/>
<dbReference type="Pfam" id="PF13561">
    <property type="entry name" value="adh_short_C2"/>
    <property type="match status" value="1"/>
</dbReference>
<dbReference type="InterPro" id="IPR002347">
    <property type="entry name" value="SDR_fam"/>
</dbReference>
<protein>
    <submittedName>
        <fullName evidence="1">Unannotated protein</fullName>
    </submittedName>
</protein>
<organism evidence="1">
    <name type="scientific">freshwater metagenome</name>
    <dbReference type="NCBI Taxonomy" id="449393"/>
    <lineage>
        <taxon>unclassified sequences</taxon>
        <taxon>metagenomes</taxon>
        <taxon>ecological metagenomes</taxon>
    </lineage>
</organism>
<sequence>MSTPPTQANDPGIAGRRIRIVGSGPLARTFADDLTGYGAELVDSGPGTPIRDLDALVFAPWDPAIMKPVAMADLGDDEFDEAWQQTMDTAVAACIDARSSFRNGRGCIVLTFPTTAFAGGAGYAHWAAAAEGVHVLAKSAARQWGPDGIAVNSLAVAPELVLADPVAAGPVSIATPARPEASAGPVLAFLCSEAAHNLAGQALTVDGGSWM</sequence>
<dbReference type="Gene3D" id="3.40.50.720">
    <property type="entry name" value="NAD(P)-binding Rossmann-like Domain"/>
    <property type="match status" value="1"/>
</dbReference>
<dbReference type="EMBL" id="CAEZUP010000003">
    <property type="protein sequence ID" value="CAB4597225.1"/>
    <property type="molecule type" value="Genomic_DNA"/>
</dbReference>
<name>A0A6J6GDR3_9ZZZZ</name>
<gene>
    <name evidence="1" type="ORF">UFOPK1835_00137</name>
</gene>
<dbReference type="AlphaFoldDB" id="A0A6J6GDR3"/>
<dbReference type="InterPro" id="IPR036291">
    <property type="entry name" value="NAD(P)-bd_dom_sf"/>
</dbReference>
<accession>A0A6J6GDR3</accession>